<feature type="domain" description="VWFA" evidence="7">
    <location>
        <begin position="257"/>
        <end position="461"/>
    </location>
</feature>
<protein>
    <submittedName>
        <fullName evidence="8">Copine 8</fullName>
    </submittedName>
</protein>
<dbReference type="SMART" id="SM00239">
    <property type="entry name" value="C2"/>
    <property type="match status" value="2"/>
</dbReference>
<dbReference type="PANTHER" id="PTHR10857">
    <property type="entry name" value="COPINE"/>
    <property type="match status" value="1"/>
</dbReference>
<dbReference type="CDD" id="cd04048">
    <property type="entry name" value="C2A_Copine"/>
    <property type="match status" value="1"/>
</dbReference>
<name>A0A9J7Y1B6_CYPCA</name>
<sequence length="512" mass="57158">MNSLSSCGFLNMATIGDFDPLNATIPATKVEITVSCRNLLDRDTFSKSDPICVLYTQGIGNKEWREFGRTEVIDNTLNPDFVRKFILDYFFEERQNLKFDLYDVDSKSTNLSKHDFLGQACCTLGEVVGSLGGRMEKALGFTICHKTEVVKNTLNPVWQAFKISVRALCNGDYDRTIKVEVYDWDRDGSHDFIGEFSTSYRELSRGQSQFNVYEVINPKKKGKKKKYLNSGTVTLLSFLVDTEVTFLDFIKGGTQINFTVAIDFTASNGNPAQPTSLHYMNPYQLNTYAMALKAVGDIIQDYDSDKMFPALGFGAKLPPDGRISHEFALNGNPQNPYCNGIDGVMEAYYQSLKSVQLYGPTNFSPVINHVARYAASVKDGSQYFILLIITDGVISDMAQTKESIVNAASLPMSIIIVGVGPAEFDAMIELDGDEVRISSRGRYAERDIVQFVPFRDYIDRTGNHILSMARLAKDVLAEIPDQFLSYMRTRGIKPSPAPPPYTPPGHPLQTQI</sequence>
<dbReference type="CDD" id="cd04047">
    <property type="entry name" value="C2B_Copine"/>
    <property type="match status" value="1"/>
</dbReference>
<keyword evidence="4" id="KW-0106">Calcium</keyword>
<dbReference type="InterPro" id="IPR035892">
    <property type="entry name" value="C2_domain_sf"/>
</dbReference>
<evidence type="ECO:0000256" key="3">
    <source>
        <dbReference type="ARBA" id="ARBA00022737"/>
    </source>
</evidence>
<dbReference type="FunFam" id="2.60.40.150:FF:000486">
    <property type="entry name" value="Copine family member IX"/>
    <property type="match status" value="1"/>
</dbReference>
<dbReference type="CDD" id="cd01459">
    <property type="entry name" value="vWA_copine_like"/>
    <property type="match status" value="1"/>
</dbReference>
<dbReference type="PANTHER" id="PTHR10857:SF133">
    <property type="entry name" value="COPINE-8"/>
    <property type="match status" value="1"/>
</dbReference>
<evidence type="ECO:0000259" key="7">
    <source>
        <dbReference type="PROSITE" id="PS50234"/>
    </source>
</evidence>
<feature type="domain" description="C2" evidence="6">
    <location>
        <begin position="6"/>
        <end position="139"/>
    </location>
</feature>
<dbReference type="GO" id="GO:0046872">
    <property type="term" value="F:metal ion binding"/>
    <property type="evidence" value="ECO:0007669"/>
    <property type="project" value="UniProtKB-KW"/>
</dbReference>
<dbReference type="AlphaFoldDB" id="A0A9J7Y1B6"/>
<dbReference type="GO" id="GO:0005544">
    <property type="term" value="F:calcium-dependent phospholipid binding"/>
    <property type="evidence" value="ECO:0007669"/>
    <property type="project" value="InterPro"/>
</dbReference>
<dbReference type="Gene3D" id="2.60.40.150">
    <property type="entry name" value="C2 domain"/>
    <property type="match status" value="2"/>
</dbReference>
<dbReference type="Pfam" id="PF07002">
    <property type="entry name" value="Copine"/>
    <property type="match status" value="1"/>
</dbReference>
<accession>A0A9J7Y1B6</accession>
<keyword evidence="3" id="KW-0677">Repeat</keyword>
<dbReference type="GO" id="GO:0071277">
    <property type="term" value="P:cellular response to calcium ion"/>
    <property type="evidence" value="ECO:0007669"/>
    <property type="project" value="TreeGrafter"/>
</dbReference>
<dbReference type="Proteomes" id="UP001108240">
    <property type="component" value="Unplaced"/>
</dbReference>
<evidence type="ECO:0000256" key="1">
    <source>
        <dbReference type="ARBA" id="ARBA00009048"/>
    </source>
</evidence>
<dbReference type="InterPro" id="IPR045052">
    <property type="entry name" value="Copine"/>
</dbReference>
<dbReference type="InterPro" id="IPR000008">
    <property type="entry name" value="C2_dom"/>
</dbReference>
<dbReference type="PROSITE" id="PS50234">
    <property type="entry name" value="VWFA"/>
    <property type="match status" value="1"/>
</dbReference>
<keyword evidence="2" id="KW-0479">Metal-binding</keyword>
<evidence type="ECO:0000256" key="4">
    <source>
        <dbReference type="ARBA" id="ARBA00022837"/>
    </source>
</evidence>
<feature type="compositionally biased region" description="Pro residues" evidence="5">
    <location>
        <begin position="495"/>
        <end position="506"/>
    </location>
</feature>
<comment type="similarity">
    <text evidence="1">Belongs to the copine family.</text>
</comment>
<dbReference type="Pfam" id="PF00168">
    <property type="entry name" value="C2"/>
    <property type="match status" value="2"/>
</dbReference>
<dbReference type="SUPFAM" id="SSF49562">
    <property type="entry name" value="C2 domain (Calcium/lipid-binding domain, CaLB)"/>
    <property type="match status" value="2"/>
</dbReference>
<evidence type="ECO:0000256" key="2">
    <source>
        <dbReference type="ARBA" id="ARBA00022723"/>
    </source>
</evidence>
<dbReference type="GeneTree" id="ENSGT00940000159679"/>
<evidence type="ECO:0000256" key="5">
    <source>
        <dbReference type="SAM" id="MobiDB-lite"/>
    </source>
</evidence>
<evidence type="ECO:0000259" key="6">
    <source>
        <dbReference type="PROSITE" id="PS50004"/>
    </source>
</evidence>
<proteinExistence type="inferred from homology"/>
<dbReference type="SUPFAM" id="SSF53300">
    <property type="entry name" value="vWA-like"/>
    <property type="match status" value="1"/>
</dbReference>
<dbReference type="Ensembl" id="ENSCCRT00000148082.1">
    <property type="protein sequence ID" value="ENSCCRP00000112533.1"/>
    <property type="gene ID" value="ENSCCRG00000056909.1"/>
</dbReference>
<evidence type="ECO:0000313" key="9">
    <source>
        <dbReference type="Proteomes" id="UP001108240"/>
    </source>
</evidence>
<evidence type="ECO:0000313" key="8">
    <source>
        <dbReference type="Ensembl" id="ENSCCRP00000112533.1"/>
    </source>
</evidence>
<dbReference type="FunFam" id="2.60.40.150:FF:000013">
    <property type="entry name" value="copine-9 isoform X1"/>
    <property type="match status" value="1"/>
</dbReference>
<keyword evidence="9" id="KW-1185">Reference proteome</keyword>
<dbReference type="SMART" id="SM00327">
    <property type="entry name" value="VWA"/>
    <property type="match status" value="1"/>
</dbReference>
<dbReference type="PROSITE" id="PS50004">
    <property type="entry name" value="C2"/>
    <property type="match status" value="1"/>
</dbReference>
<dbReference type="InterPro" id="IPR036465">
    <property type="entry name" value="vWFA_dom_sf"/>
</dbReference>
<dbReference type="InterPro" id="IPR037768">
    <property type="entry name" value="C2B_Copine"/>
</dbReference>
<feature type="region of interest" description="Disordered" evidence="5">
    <location>
        <begin position="493"/>
        <end position="512"/>
    </location>
</feature>
<reference evidence="8" key="2">
    <citation type="submission" date="2025-09" db="UniProtKB">
        <authorList>
            <consortium name="Ensembl"/>
        </authorList>
    </citation>
    <scope>IDENTIFICATION</scope>
</reference>
<dbReference type="InterPro" id="IPR010734">
    <property type="entry name" value="Copine_C"/>
</dbReference>
<reference evidence="8" key="1">
    <citation type="submission" date="2025-08" db="UniProtKB">
        <authorList>
            <consortium name="Ensembl"/>
        </authorList>
    </citation>
    <scope>IDENTIFICATION</scope>
</reference>
<organism evidence="8 9">
    <name type="scientific">Cyprinus carpio carpio</name>
    <dbReference type="NCBI Taxonomy" id="630221"/>
    <lineage>
        <taxon>Eukaryota</taxon>
        <taxon>Metazoa</taxon>
        <taxon>Chordata</taxon>
        <taxon>Craniata</taxon>
        <taxon>Vertebrata</taxon>
        <taxon>Euteleostomi</taxon>
        <taxon>Actinopterygii</taxon>
        <taxon>Neopterygii</taxon>
        <taxon>Teleostei</taxon>
        <taxon>Ostariophysi</taxon>
        <taxon>Cypriniformes</taxon>
        <taxon>Cyprinidae</taxon>
        <taxon>Cyprininae</taxon>
        <taxon>Cyprinus</taxon>
    </lineage>
</organism>
<dbReference type="InterPro" id="IPR002035">
    <property type="entry name" value="VWF_A"/>
</dbReference>
<dbReference type="GO" id="GO:0005886">
    <property type="term" value="C:plasma membrane"/>
    <property type="evidence" value="ECO:0007669"/>
    <property type="project" value="TreeGrafter"/>
</dbReference>